<dbReference type="EMBL" id="JBHTII010000001">
    <property type="protein sequence ID" value="MFD0790824.1"/>
    <property type="molecule type" value="Genomic_DNA"/>
</dbReference>
<reference evidence="3" key="1">
    <citation type="journal article" date="2019" name="Int. J. Syst. Evol. Microbiol.">
        <title>The Global Catalogue of Microorganisms (GCM) 10K type strain sequencing project: providing services to taxonomists for standard genome sequencing and annotation.</title>
        <authorList>
            <consortium name="The Broad Institute Genomics Platform"/>
            <consortium name="The Broad Institute Genome Sequencing Center for Infectious Disease"/>
            <person name="Wu L."/>
            <person name="Ma J."/>
        </authorList>
    </citation>
    <scope>NUCLEOTIDE SEQUENCE [LARGE SCALE GENOMIC DNA]</scope>
    <source>
        <strain evidence="3">CCUG 54523</strain>
    </source>
</reference>
<dbReference type="InterPro" id="IPR013154">
    <property type="entry name" value="ADH-like_N"/>
</dbReference>
<dbReference type="Pfam" id="PF13602">
    <property type="entry name" value="ADH_zinc_N_2"/>
    <property type="match status" value="1"/>
</dbReference>
<dbReference type="InterPro" id="IPR036291">
    <property type="entry name" value="NAD(P)-bd_dom_sf"/>
</dbReference>
<proteinExistence type="predicted"/>
<organism evidence="2 3">
    <name type="scientific">Microbacterium insulae</name>
    <dbReference type="NCBI Taxonomy" id="483014"/>
    <lineage>
        <taxon>Bacteria</taxon>
        <taxon>Bacillati</taxon>
        <taxon>Actinomycetota</taxon>
        <taxon>Actinomycetes</taxon>
        <taxon>Micrococcales</taxon>
        <taxon>Microbacteriaceae</taxon>
        <taxon>Microbacterium</taxon>
    </lineage>
</organism>
<dbReference type="Pfam" id="PF08240">
    <property type="entry name" value="ADH_N"/>
    <property type="match status" value="1"/>
</dbReference>
<evidence type="ECO:0000313" key="2">
    <source>
        <dbReference type="EMBL" id="MFD0790824.1"/>
    </source>
</evidence>
<evidence type="ECO:0000313" key="3">
    <source>
        <dbReference type="Proteomes" id="UP001597055"/>
    </source>
</evidence>
<evidence type="ECO:0000259" key="1">
    <source>
        <dbReference type="SMART" id="SM00829"/>
    </source>
</evidence>
<sequence length="316" mass="32703">MAYERYGGPEVLELRDVPAPSPGPGEVLVEVVAVSINLSDWEGLRGSPAYARLGGLHRPRNQILGTDVAGRVIGVGDGVTGFTVGDEVYGDNLPRGGGFAEYLSLPASAVVHKPPALTFAEASALPQSAAIASQAVALAEPGSRMLLNGAGGGTGALAVQLARARGVRVTAVDNAGKLDFLRGLGAEEVIDYRRTDFTRTGPYDLVVDLVAYRSVFAYRRALAPGGRCVVVGGTARAVLRMATVGPLVGLLTGTRLGVLMVRQGPGAFQAVAEACARGDIVVPIDRTYPLEEVPAALAWHGEGRARGKVVVMVGEG</sequence>
<dbReference type="PANTHER" id="PTHR44013">
    <property type="entry name" value="ZINC-TYPE ALCOHOL DEHYDROGENASE-LIKE PROTEIN C16A3.02C"/>
    <property type="match status" value="1"/>
</dbReference>
<dbReference type="Proteomes" id="UP001597055">
    <property type="component" value="Unassembled WGS sequence"/>
</dbReference>
<dbReference type="SMART" id="SM00829">
    <property type="entry name" value="PKS_ER"/>
    <property type="match status" value="1"/>
</dbReference>
<gene>
    <name evidence="2" type="ORF">ACFQ0P_10455</name>
</gene>
<dbReference type="Gene3D" id="3.40.50.720">
    <property type="entry name" value="NAD(P)-binding Rossmann-like Domain"/>
    <property type="match status" value="1"/>
</dbReference>
<dbReference type="InterPro" id="IPR052733">
    <property type="entry name" value="Chloroplast_QOR"/>
</dbReference>
<dbReference type="SUPFAM" id="SSF51735">
    <property type="entry name" value="NAD(P)-binding Rossmann-fold domains"/>
    <property type="match status" value="1"/>
</dbReference>
<dbReference type="InterPro" id="IPR011032">
    <property type="entry name" value="GroES-like_sf"/>
</dbReference>
<keyword evidence="3" id="KW-1185">Reference proteome</keyword>
<dbReference type="RefSeq" id="WP_378772112.1">
    <property type="nucleotide sequence ID" value="NZ_JBHTII010000001.1"/>
</dbReference>
<name>A0ABW3AJ88_9MICO</name>
<feature type="domain" description="Enoyl reductase (ER)" evidence="1">
    <location>
        <begin position="7"/>
        <end position="311"/>
    </location>
</feature>
<comment type="caution">
    <text evidence="2">The sequence shown here is derived from an EMBL/GenBank/DDBJ whole genome shotgun (WGS) entry which is preliminary data.</text>
</comment>
<dbReference type="PANTHER" id="PTHR44013:SF1">
    <property type="entry name" value="ZINC-TYPE ALCOHOL DEHYDROGENASE-LIKE PROTEIN C16A3.02C"/>
    <property type="match status" value="1"/>
</dbReference>
<dbReference type="CDD" id="cd08267">
    <property type="entry name" value="MDR1"/>
    <property type="match status" value="1"/>
</dbReference>
<dbReference type="InterPro" id="IPR020843">
    <property type="entry name" value="ER"/>
</dbReference>
<dbReference type="SUPFAM" id="SSF50129">
    <property type="entry name" value="GroES-like"/>
    <property type="match status" value="1"/>
</dbReference>
<dbReference type="Gene3D" id="3.90.180.10">
    <property type="entry name" value="Medium-chain alcohol dehydrogenases, catalytic domain"/>
    <property type="match status" value="1"/>
</dbReference>
<accession>A0ABW3AJ88</accession>
<protein>
    <submittedName>
        <fullName evidence="2">NAD(P)-dependent alcohol dehydrogenase</fullName>
    </submittedName>
</protein>